<dbReference type="Pfam" id="PF00432">
    <property type="entry name" value="Prenyltrans"/>
    <property type="match status" value="2"/>
</dbReference>
<keyword evidence="3" id="KW-0637">Prenyltransferase</keyword>
<evidence type="ECO:0000256" key="1">
    <source>
        <dbReference type="ARBA" id="ARBA00001947"/>
    </source>
</evidence>
<keyword evidence="10" id="KW-0812">Transmembrane</keyword>
<keyword evidence="7" id="KW-0862">Zinc</keyword>
<evidence type="ECO:0000256" key="9">
    <source>
        <dbReference type="ARBA" id="ARBA00032766"/>
    </source>
</evidence>
<comment type="similarity">
    <text evidence="2">Belongs to the protein prenyltransferase subunit beta family.</text>
</comment>
<name>A0A0F9QW62_9ZZZZ</name>
<keyword evidence="5" id="KW-0479">Metal-binding</keyword>
<evidence type="ECO:0000313" key="12">
    <source>
        <dbReference type="EMBL" id="KKN41227.1"/>
    </source>
</evidence>
<dbReference type="PANTHER" id="PTHR11774:SF11">
    <property type="entry name" value="GERANYLGERANYL TRANSFERASE TYPE-2 SUBUNIT BETA"/>
    <property type="match status" value="1"/>
</dbReference>
<proteinExistence type="inferred from homology"/>
<comment type="cofactor">
    <cofactor evidence="1">
        <name>Zn(2+)</name>
        <dbReference type="ChEBI" id="CHEBI:29105"/>
    </cofactor>
</comment>
<keyword evidence="10" id="KW-1133">Transmembrane helix</keyword>
<dbReference type="InterPro" id="IPR001330">
    <property type="entry name" value="Prenyltrans"/>
</dbReference>
<sequence>MKTHKKIIISVSIVVFFFTPIIMQRDISRRYEKSFSPQNNLEENFTKQPVLSTQKSNYEIIEEMFGEKMSQYSTLGYFPQVYESSLQATYYALYSLDSIGRIDQINQTRIIDYIMSQFDADLGIFNDKYSDRYLRSDIMQHYPLTSVLEVNCYAILSLEILGRLDLINIQHFINFIWSCYNPISSGFIGQPFDLNLASFFKISTMDNTYFALKTLDMLLSSWLSYNQETNDLIQFINSLQVANNIDWKFGGFRNDNNNSVDSLTLFSEPNLLSSYYSIKSLEIFGMINSININNFNQFLSSLYNPTEFYFRISLSGFNSFLNIIASAIGLELSSLTGFSTINRNSVISFILNNRNQLGIWDQSTTVKTHELIDTFQVLRCLKESGEITRFTLQEKNQIESSIGLFHHYNGYSLLPEDYTSIELLFSIINSFQYFGRISDLDILNLYDAIEVIYSEEDFIKQAGFLGNLNFDENHIAFRSFPIEYYGSGHYYISHKFTYFALESLQKIHKLDDFSLKVNLLKIVNNILNSQFLDPEYENFGAFLPTQTFTLFPSEVQDKEIYFEYSYYSIKTLELLANFLDLGDLRDLSFNKGALYGYLARNIFLTNNMLYFNPEDASDPETILEHNYYMIYILKALNLLDLDLNNITEFILQNINYENIRNIYYCYKINDILDLGIIFDFNLTSNLVRQLYSESIHEFYESRNHQVIDQEIFLWISEMARNDDIYVQCSYKETVKLGSVNTIIASFSNLIFTEYGHLTSVIFESDQLGTLNLEKQFDNIYQISFMVPEDPKFYPTVDGTIMIYDNSKIIGQVSVSFQTTFEQIIDFRPKENEEGMELIVNISRKFSSKIQPMYNSTLFVDILMDNILIKVTNFTRKDFTSHSTFTMNYKYIIPGDYYFKVKLFDNFFPEGLSLFEYNTQTDLKNLELREPLNANGEVLAVAGVGITIGLVVFVIKSGRWVKIKMKEGNKREVIKNEKSITQKGELGNKMKVVSFEDDYNAY</sequence>
<keyword evidence="4" id="KW-0808">Transferase</keyword>
<evidence type="ECO:0000256" key="7">
    <source>
        <dbReference type="ARBA" id="ARBA00022833"/>
    </source>
</evidence>
<evidence type="ECO:0000256" key="8">
    <source>
        <dbReference type="ARBA" id="ARBA00030816"/>
    </source>
</evidence>
<dbReference type="GO" id="GO:0008318">
    <property type="term" value="F:protein prenyltransferase activity"/>
    <property type="evidence" value="ECO:0007669"/>
    <property type="project" value="InterPro"/>
</dbReference>
<evidence type="ECO:0000256" key="4">
    <source>
        <dbReference type="ARBA" id="ARBA00022679"/>
    </source>
</evidence>
<evidence type="ECO:0000256" key="5">
    <source>
        <dbReference type="ARBA" id="ARBA00022723"/>
    </source>
</evidence>
<accession>A0A0F9QW62</accession>
<organism evidence="12">
    <name type="scientific">marine sediment metagenome</name>
    <dbReference type="NCBI Taxonomy" id="412755"/>
    <lineage>
        <taxon>unclassified sequences</taxon>
        <taxon>metagenomes</taxon>
        <taxon>ecological metagenomes</taxon>
    </lineage>
</organism>
<evidence type="ECO:0000256" key="10">
    <source>
        <dbReference type="SAM" id="Phobius"/>
    </source>
</evidence>
<reference evidence="12" key="1">
    <citation type="journal article" date="2015" name="Nature">
        <title>Complex archaea that bridge the gap between prokaryotes and eukaryotes.</title>
        <authorList>
            <person name="Spang A."/>
            <person name="Saw J.H."/>
            <person name="Jorgensen S.L."/>
            <person name="Zaremba-Niedzwiedzka K."/>
            <person name="Martijn J."/>
            <person name="Lind A.E."/>
            <person name="van Eijk R."/>
            <person name="Schleper C."/>
            <person name="Guy L."/>
            <person name="Ettema T.J."/>
        </authorList>
    </citation>
    <scope>NUCLEOTIDE SEQUENCE</scope>
</reference>
<comment type="caution">
    <text evidence="12">The sequence shown here is derived from an EMBL/GenBank/DDBJ whole genome shotgun (WGS) entry which is preliminary data.</text>
</comment>
<feature type="domain" description="Prenyltransferase alpha-alpha toroid" evidence="11">
    <location>
        <begin position="82"/>
        <end position="182"/>
    </location>
</feature>
<dbReference type="InterPro" id="IPR008930">
    <property type="entry name" value="Terpenoid_cyclase/PrenylTrfase"/>
</dbReference>
<feature type="transmembrane region" description="Helical" evidence="10">
    <location>
        <begin position="937"/>
        <end position="954"/>
    </location>
</feature>
<keyword evidence="10" id="KW-0472">Membrane</keyword>
<feature type="domain" description="Prenyltransferase alpha-alpha toroid" evidence="11">
    <location>
        <begin position="203"/>
        <end position="355"/>
    </location>
</feature>
<gene>
    <name evidence="12" type="ORF">LCGC14_0725460</name>
</gene>
<dbReference type="AlphaFoldDB" id="A0A0F9QW62"/>
<dbReference type="PANTHER" id="PTHR11774">
    <property type="entry name" value="GERANYLGERANYL TRANSFERASE TYPE BETA SUBUNIT"/>
    <property type="match status" value="1"/>
</dbReference>
<evidence type="ECO:0000256" key="2">
    <source>
        <dbReference type="ARBA" id="ARBA00010497"/>
    </source>
</evidence>
<dbReference type="Gene3D" id="1.50.10.20">
    <property type="match status" value="2"/>
</dbReference>
<evidence type="ECO:0000256" key="3">
    <source>
        <dbReference type="ARBA" id="ARBA00022602"/>
    </source>
</evidence>
<dbReference type="SUPFAM" id="SSF48239">
    <property type="entry name" value="Terpenoid cyclases/Protein prenyltransferases"/>
    <property type="match status" value="1"/>
</dbReference>
<dbReference type="EMBL" id="LAZR01001661">
    <property type="protein sequence ID" value="KKN41227.1"/>
    <property type="molecule type" value="Genomic_DNA"/>
</dbReference>
<evidence type="ECO:0000256" key="6">
    <source>
        <dbReference type="ARBA" id="ARBA00022737"/>
    </source>
</evidence>
<protein>
    <recommendedName>
        <fullName evidence="8">Geranylgeranyl transferase type II subunit beta</fullName>
    </recommendedName>
    <alternativeName>
        <fullName evidence="9">Type II protein geranyl-geranyltransferase subunit beta</fullName>
    </alternativeName>
</protein>
<evidence type="ECO:0000259" key="11">
    <source>
        <dbReference type="Pfam" id="PF00432"/>
    </source>
</evidence>
<dbReference type="GO" id="GO:0046872">
    <property type="term" value="F:metal ion binding"/>
    <property type="evidence" value="ECO:0007669"/>
    <property type="project" value="UniProtKB-KW"/>
</dbReference>
<keyword evidence="6" id="KW-0677">Repeat</keyword>
<dbReference type="InterPro" id="IPR045089">
    <property type="entry name" value="PGGT1B-like"/>
</dbReference>